<evidence type="ECO:0000256" key="1">
    <source>
        <dbReference type="SAM" id="SignalP"/>
    </source>
</evidence>
<accession>A0A916WLA8</accession>
<dbReference type="Proteomes" id="UP000646478">
    <property type="component" value="Unassembled WGS sequence"/>
</dbReference>
<reference evidence="2" key="2">
    <citation type="submission" date="2020-09" db="EMBL/GenBank/DDBJ databases">
        <authorList>
            <person name="Sun Q."/>
            <person name="Zhou Y."/>
        </authorList>
    </citation>
    <scope>NUCLEOTIDE SEQUENCE</scope>
    <source>
        <strain evidence="2">CGMCC 1.15082</strain>
    </source>
</reference>
<comment type="caution">
    <text evidence="2">The sequence shown here is derived from an EMBL/GenBank/DDBJ whole genome shotgun (WGS) entry which is preliminary data.</text>
</comment>
<organism evidence="2 3">
    <name type="scientific">Brucella endophytica</name>
    <dbReference type="NCBI Taxonomy" id="1963359"/>
    <lineage>
        <taxon>Bacteria</taxon>
        <taxon>Pseudomonadati</taxon>
        <taxon>Pseudomonadota</taxon>
        <taxon>Alphaproteobacteria</taxon>
        <taxon>Hyphomicrobiales</taxon>
        <taxon>Brucellaceae</taxon>
        <taxon>Brucella/Ochrobactrum group</taxon>
        <taxon>Brucella</taxon>
    </lineage>
</organism>
<sequence length="169" mass="18916">MMKAIAAAILGVLVSSTAYAQYDHSGDLDWTWDGSFKPPVQSGNGDFPSQRQANIAFERARDGDPVMTIDFHQVAPGKPLPAAIFLFACKNGGYDAYRHKVDQDPQFVHCQTFFMDESRRKLYGRPVNFMRKDRENWGIVLPTRPRELPIAEKGSSYFPPVPSGGIPPR</sequence>
<dbReference type="RefSeq" id="WP_188826081.1">
    <property type="nucleotide sequence ID" value="NZ_BMHH01000026.1"/>
</dbReference>
<evidence type="ECO:0000313" key="2">
    <source>
        <dbReference type="EMBL" id="GGB09001.1"/>
    </source>
</evidence>
<evidence type="ECO:0000313" key="3">
    <source>
        <dbReference type="Proteomes" id="UP000646478"/>
    </source>
</evidence>
<keyword evidence="1" id="KW-0732">Signal</keyword>
<proteinExistence type="predicted"/>
<feature type="chain" id="PRO_5036895347" evidence="1">
    <location>
        <begin position="21"/>
        <end position="169"/>
    </location>
</feature>
<gene>
    <name evidence="2" type="ORF">GCM10011491_41200</name>
</gene>
<keyword evidence="3" id="KW-1185">Reference proteome</keyword>
<reference evidence="2" key="1">
    <citation type="journal article" date="2014" name="Int. J. Syst. Evol. Microbiol.">
        <title>Complete genome sequence of Corynebacterium casei LMG S-19264T (=DSM 44701T), isolated from a smear-ripened cheese.</title>
        <authorList>
            <consortium name="US DOE Joint Genome Institute (JGI-PGF)"/>
            <person name="Walter F."/>
            <person name="Albersmeier A."/>
            <person name="Kalinowski J."/>
            <person name="Ruckert C."/>
        </authorList>
    </citation>
    <scope>NUCLEOTIDE SEQUENCE</scope>
    <source>
        <strain evidence="2">CGMCC 1.15082</strain>
    </source>
</reference>
<name>A0A916WLA8_9HYPH</name>
<protein>
    <submittedName>
        <fullName evidence="2">Uncharacterized protein</fullName>
    </submittedName>
</protein>
<dbReference type="AlphaFoldDB" id="A0A916WLA8"/>
<feature type="signal peptide" evidence="1">
    <location>
        <begin position="1"/>
        <end position="20"/>
    </location>
</feature>
<dbReference type="EMBL" id="BMHH01000026">
    <property type="protein sequence ID" value="GGB09001.1"/>
    <property type="molecule type" value="Genomic_DNA"/>
</dbReference>